<dbReference type="Proteomes" id="UP001501175">
    <property type="component" value="Unassembled WGS sequence"/>
</dbReference>
<protein>
    <recommendedName>
        <fullName evidence="3">Lipoprotein</fullName>
    </recommendedName>
</protein>
<evidence type="ECO:0000313" key="1">
    <source>
        <dbReference type="EMBL" id="GAA4469102.1"/>
    </source>
</evidence>
<keyword evidence="2" id="KW-1185">Reference proteome</keyword>
<dbReference type="PROSITE" id="PS51257">
    <property type="entry name" value="PROKAR_LIPOPROTEIN"/>
    <property type="match status" value="1"/>
</dbReference>
<name>A0ABP8NL35_9BACT</name>
<accession>A0ABP8NL35</accession>
<sequence length="120" mass="13654">MKQISVTILLLAILSCNREEVIPNTCGVKRPLRDLSWLRTWIEASKNVSADVTIYSARYKGQTAFLLDYFYGPDYGEATLHRCDGSLICTVKMTIGGPVGDCYTIRDQISEQKKIFERKR</sequence>
<evidence type="ECO:0000313" key="2">
    <source>
        <dbReference type="Proteomes" id="UP001501175"/>
    </source>
</evidence>
<comment type="caution">
    <text evidence="1">The sequence shown here is derived from an EMBL/GenBank/DDBJ whole genome shotgun (WGS) entry which is preliminary data.</text>
</comment>
<dbReference type="EMBL" id="BAABHD010000084">
    <property type="protein sequence ID" value="GAA4469102.1"/>
    <property type="molecule type" value="Genomic_DNA"/>
</dbReference>
<proteinExistence type="predicted"/>
<evidence type="ECO:0008006" key="3">
    <source>
        <dbReference type="Google" id="ProtNLM"/>
    </source>
</evidence>
<dbReference type="RefSeq" id="WP_345249332.1">
    <property type="nucleotide sequence ID" value="NZ_BAABHD010000084.1"/>
</dbReference>
<reference evidence="2" key="1">
    <citation type="journal article" date="2019" name="Int. J. Syst. Evol. Microbiol.">
        <title>The Global Catalogue of Microorganisms (GCM) 10K type strain sequencing project: providing services to taxonomists for standard genome sequencing and annotation.</title>
        <authorList>
            <consortium name="The Broad Institute Genomics Platform"/>
            <consortium name="The Broad Institute Genome Sequencing Center for Infectious Disease"/>
            <person name="Wu L."/>
            <person name="Ma J."/>
        </authorList>
    </citation>
    <scope>NUCLEOTIDE SEQUENCE [LARGE SCALE GENOMIC DNA]</scope>
    <source>
        <strain evidence="2">JCM 17927</strain>
    </source>
</reference>
<gene>
    <name evidence="1" type="ORF">GCM10023189_55480</name>
</gene>
<organism evidence="1 2">
    <name type="scientific">Nibrella saemangeumensis</name>
    <dbReference type="NCBI Taxonomy" id="1084526"/>
    <lineage>
        <taxon>Bacteria</taxon>
        <taxon>Pseudomonadati</taxon>
        <taxon>Bacteroidota</taxon>
        <taxon>Cytophagia</taxon>
        <taxon>Cytophagales</taxon>
        <taxon>Spirosomataceae</taxon>
        <taxon>Nibrella</taxon>
    </lineage>
</organism>